<keyword evidence="2" id="KW-1185">Reference proteome</keyword>
<proteinExistence type="predicted"/>
<dbReference type="AlphaFoldDB" id="A0A4Y2NKP4"/>
<accession>A0A4Y2NKP4</accession>
<dbReference type="EMBL" id="BGPR01009343">
    <property type="protein sequence ID" value="GBN39404.1"/>
    <property type="molecule type" value="Genomic_DNA"/>
</dbReference>
<name>A0A4Y2NKP4_ARAVE</name>
<evidence type="ECO:0000313" key="2">
    <source>
        <dbReference type="Proteomes" id="UP000499080"/>
    </source>
</evidence>
<gene>
    <name evidence="1" type="ORF">AVEN_261449_1</name>
</gene>
<sequence>MDQQQPSDPGAVLIYSLQQAVTSHGVFSCISFPNRNIEKKVAFSGVIYLSPRSPNFSPSRQNGRQVRDPGTGAFRHSMLNLVKLFPTIRLTLLGSDFLCS</sequence>
<evidence type="ECO:0000313" key="1">
    <source>
        <dbReference type="EMBL" id="GBN39404.1"/>
    </source>
</evidence>
<protein>
    <submittedName>
        <fullName evidence="1">Uncharacterized protein</fullName>
    </submittedName>
</protein>
<organism evidence="1 2">
    <name type="scientific">Araneus ventricosus</name>
    <name type="common">Orbweaver spider</name>
    <name type="synonym">Epeira ventricosa</name>
    <dbReference type="NCBI Taxonomy" id="182803"/>
    <lineage>
        <taxon>Eukaryota</taxon>
        <taxon>Metazoa</taxon>
        <taxon>Ecdysozoa</taxon>
        <taxon>Arthropoda</taxon>
        <taxon>Chelicerata</taxon>
        <taxon>Arachnida</taxon>
        <taxon>Araneae</taxon>
        <taxon>Araneomorphae</taxon>
        <taxon>Entelegynae</taxon>
        <taxon>Araneoidea</taxon>
        <taxon>Araneidae</taxon>
        <taxon>Araneus</taxon>
    </lineage>
</organism>
<comment type="caution">
    <text evidence="1">The sequence shown here is derived from an EMBL/GenBank/DDBJ whole genome shotgun (WGS) entry which is preliminary data.</text>
</comment>
<dbReference type="Proteomes" id="UP000499080">
    <property type="component" value="Unassembled WGS sequence"/>
</dbReference>
<reference evidence="1 2" key="1">
    <citation type="journal article" date="2019" name="Sci. Rep.">
        <title>Orb-weaving spider Araneus ventricosus genome elucidates the spidroin gene catalogue.</title>
        <authorList>
            <person name="Kono N."/>
            <person name="Nakamura H."/>
            <person name="Ohtoshi R."/>
            <person name="Moran D.A.P."/>
            <person name="Shinohara A."/>
            <person name="Yoshida Y."/>
            <person name="Fujiwara M."/>
            <person name="Mori M."/>
            <person name="Tomita M."/>
            <person name="Arakawa K."/>
        </authorList>
    </citation>
    <scope>NUCLEOTIDE SEQUENCE [LARGE SCALE GENOMIC DNA]</scope>
</reference>